<dbReference type="EMBL" id="JBAMMX010000020">
    <property type="protein sequence ID" value="KAK6920485.1"/>
    <property type="molecule type" value="Genomic_DNA"/>
</dbReference>
<comment type="caution">
    <text evidence="9">The sequence shown here is derived from an EMBL/GenBank/DDBJ whole genome shotgun (WGS) entry which is preliminary data.</text>
</comment>
<dbReference type="PANTHER" id="PTHR43391:SF76">
    <property type="entry name" value="11-BETA-HYDROXYSTEROID DEHYDROGENASE-LIKE 2-RELATED"/>
    <property type="match status" value="1"/>
</dbReference>
<sequence>MDYFHDVMNIFFPLISLIWLIFLVPTLIISRFFHSIVKFIYKENVAGKVVLITGASSGIGEHLAYEYAKRGACLVLTARRESRLQNVADKALQLGSPEVVAIRADVSKVGDCKKQIDEAVKHFGRLDHLVNNAGILSIGNIEDPTNFSEFTSVMETNFWGSVYTTHYAIPHLRKSKGKIIVNASIAGWTPTPKLSIYNASKAALISFYETLRVELGADIGITIVAPGLVSSEMTKDEYMIKVRQVISAKRCAKAIVNSACRGDTYLTEPSWFKMLPVWKLVFPEATEQLCRWLSQ</sequence>
<dbReference type="Pfam" id="PF00106">
    <property type="entry name" value="adh_short"/>
    <property type="match status" value="1"/>
</dbReference>
<keyword evidence="5" id="KW-0560">Oxidoreductase</keyword>
<dbReference type="GO" id="GO:0016491">
    <property type="term" value="F:oxidoreductase activity"/>
    <property type="evidence" value="ECO:0007669"/>
    <property type="project" value="UniProtKB-KW"/>
</dbReference>
<evidence type="ECO:0000256" key="1">
    <source>
        <dbReference type="ARBA" id="ARBA00004606"/>
    </source>
</evidence>
<accession>A0AAN8UR83</accession>
<dbReference type="InterPro" id="IPR036291">
    <property type="entry name" value="NAD(P)-bd_dom_sf"/>
</dbReference>
<dbReference type="Proteomes" id="UP001370490">
    <property type="component" value="Unassembled WGS sequence"/>
</dbReference>
<name>A0AAN8UR83_9MAGN</name>
<dbReference type="InterPro" id="IPR002347">
    <property type="entry name" value="SDR_fam"/>
</dbReference>
<dbReference type="FunFam" id="3.40.50.720:FF:000084">
    <property type="entry name" value="Short-chain dehydrogenase reductase"/>
    <property type="match status" value="1"/>
</dbReference>
<dbReference type="AlphaFoldDB" id="A0AAN8UR83"/>
<evidence type="ECO:0000256" key="7">
    <source>
        <dbReference type="SAM" id="Phobius"/>
    </source>
</evidence>
<comment type="subcellular location">
    <subcellularLocation>
        <location evidence="1">Membrane</location>
        <topology evidence="1">Single-pass type II membrane protein</topology>
    </subcellularLocation>
</comment>
<feature type="domain" description="Ketoreductase" evidence="8">
    <location>
        <begin position="48"/>
        <end position="232"/>
    </location>
</feature>
<evidence type="ECO:0000256" key="3">
    <source>
        <dbReference type="ARBA" id="ARBA00022857"/>
    </source>
</evidence>
<comment type="similarity">
    <text evidence="2 6">Belongs to the short-chain dehydrogenases/reductases (SDR) family.</text>
</comment>
<dbReference type="GO" id="GO:0005829">
    <property type="term" value="C:cytosol"/>
    <property type="evidence" value="ECO:0007669"/>
    <property type="project" value="TreeGrafter"/>
</dbReference>
<dbReference type="PRINTS" id="PR00081">
    <property type="entry name" value="GDHRDH"/>
</dbReference>
<dbReference type="PROSITE" id="PS00061">
    <property type="entry name" value="ADH_SHORT"/>
    <property type="match status" value="1"/>
</dbReference>
<proteinExistence type="inferred from homology"/>
<dbReference type="SMART" id="SM00822">
    <property type="entry name" value="PKS_KR"/>
    <property type="match status" value="1"/>
</dbReference>
<keyword evidence="7" id="KW-0812">Transmembrane</keyword>
<evidence type="ECO:0000313" key="9">
    <source>
        <dbReference type="EMBL" id="KAK6920485.1"/>
    </source>
</evidence>
<reference evidence="9 10" key="1">
    <citation type="submission" date="2023-12" db="EMBL/GenBank/DDBJ databases">
        <title>A high-quality genome assembly for Dillenia turbinata (Dilleniales).</title>
        <authorList>
            <person name="Chanderbali A."/>
        </authorList>
    </citation>
    <scope>NUCLEOTIDE SEQUENCE [LARGE SCALE GENOMIC DNA]</scope>
    <source>
        <strain evidence="9">LSX21</strain>
        <tissue evidence="9">Leaf</tissue>
    </source>
</reference>
<dbReference type="InterPro" id="IPR020904">
    <property type="entry name" value="Sc_DH/Rdtase_CS"/>
</dbReference>
<keyword evidence="4" id="KW-0735">Signal-anchor</keyword>
<gene>
    <name evidence="9" type="ORF">RJ641_014163</name>
</gene>
<dbReference type="PANTHER" id="PTHR43391">
    <property type="entry name" value="RETINOL DEHYDROGENASE-RELATED"/>
    <property type="match status" value="1"/>
</dbReference>
<dbReference type="Gene3D" id="3.40.50.720">
    <property type="entry name" value="NAD(P)-binding Rossmann-like Domain"/>
    <property type="match status" value="1"/>
</dbReference>
<feature type="transmembrane region" description="Helical" evidence="7">
    <location>
        <begin position="12"/>
        <end position="33"/>
    </location>
</feature>
<evidence type="ECO:0000313" key="10">
    <source>
        <dbReference type="Proteomes" id="UP001370490"/>
    </source>
</evidence>
<evidence type="ECO:0000259" key="8">
    <source>
        <dbReference type="SMART" id="SM00822"/>
    </source>
</evidence>
<evidence type="ECO:0000256" key="2">
    <source>
        <dbReference type="ARBA" id="ARBA00006484"/>
    </source>
</evidence>
<keyword evidence="7" id="KW-1133">Transmembrane helix</keyword>
<dbReference type="InterPro" id="IPR057326">
    <property type="entry name" value="KR_dom"/>
</dbReference>
<keyword evidence="7" id="KW-0472">Membrane</keyword>
<dbReference type="SUPFAM" id="SSF51735">
    <property type="entry name" value="NAD(P)-binding Rossmann-fold domains"/>
    <property type="match status" value="1"/>
</dbReference>
<organism evidence="9 10">
    <name type="scientific">Dillenia turbinata</name>
    <dbReference type="NCBI Taxonomy" id="194707"/>
    <lineage>
        <taxon>Eukaryota</taxon>
        <taxon>Viridiplantae</taxon>
        <taxon>Streptophyta</taxon>
        <taxon>Embryophyta</taxon>
        <taxon>Tracheophyta</taxon>
        <taxon>Spermatophyta</taxon>
        <taxon>Magnoliopsida</taxon>
        <taxon>eudicotyledons</taxon>
        <taxon>Gunneridae</taxon>
        <taxon>Pentapetalae</taxon>
        <taxon>Dilleniales</taxon>
        <taxon>Dilleniaceae</taxon>
        <taxon>Dillenia</taxon>
    </lineage>
</organism>
<dbReference type="GO" id="GO:0016020">
    <property type="term" value="C:membrane"/>
    <property type="evidence" value="ECO:0007669"/>
    <property type="project" value="UniProtKB-SubCell"/>
</dbReference>
<keyword evidence="10" id="KW-1185">Reference proteome</keyword>
<keyword evidence="3" id="KW-0521">NADP</keyword>
<evidence type="ECO:0000256" key="5">
    <source>
        <dbReference type="ARBA" id="ARBA00023002"/>
    </source>
</evidence>
<protein>
    <submittedName>
        <fullName evidence="9">Short-chain dehydrogenase/reductase SDR</fullName>
    </submittedName>
</protein>
<dbReference type="NCBIfam" id="NF004825">
    <property type="entry name" value="PRK06181.1"/>
    <property type="match status" value="1"/>
</dbReference>
<evidence type="ECO:0000256" key="4">
    <source>
        <dbReference type="ARBA" id="ARBA00022968"/>
    </source>
</evidence>
<evidence type="ECO:0000256" key="6">
    <source>
        <dbReference type="RuleBase" id="RU000363"/>
    </source>
</evidence>
<dbReference type="PRINTS" id="PR00080">
    <property type="entry name" value="SDRFAMILY"/>
</dbReference>